<evidence type="ECO:0000313" key="2">
    <source>
        <dbReference type="Proteomes" id="UP000093592"/>
    </source>
</evidence>
<comment type="caution">
    <text evidence="1">The sequence shown here is derived from an EMBL/GenBank/DDBJ whole genome shotgun (WGS) entry which is preliminary data.</text>
</comment>
<proteinExistence type="predicted"/>
<dbReference type="EMBL" id="LZKJ01000118">
    <property type="protein sequence ID" value="OBI45734.1"/>
    <property type="molecule type" value="Genomic_DNA"/>
</dbReference>
<protein>
    <submittedName>
        <fullName evidence="1">Uncharacterized protein</fullName>
    </submittedName>
</protein>
<sequence length="108" mass="11889">MENSTVPTPREPHIGVMVSIDTFFAARLDVGSEISLLLGRPLSDCQGRFDYGRLPVSLAERLVGHLETVVGSLENIGNPNWDDKTLALMIGAVRDDQQRIDKQIAEQS</sequence>
<organism evidence="1 2">
    <name type="scientific">Mycobacterium kyorinense</name>
    <dbReference type="NCBI Taxonomy" id="487514"/>
    <lineage>
        <taxon>Bacteria</taxon>
        <taxon>Bacillati</taxon>
        <taxon>Actinomycetota</taxon>
        <taxon>Actinomycetes</taxon>
        <taxon>Mycobacteriales</taxon>
        <taxon>Mycobacteriaceae</taxon>
        <taxon>Mycobacterium</taxon>
    </lineage>
</organism>
<accession>A0A1A2Z5B0</accession>
<reference evidence="2" key="1">
    <citation type="submission" date="2016-06" db="EMBL/GenBank/DDBJ databases">
        <authorList>
            <person name="Sutton G."/>
            <person name="Brinkac L."/>
            <person name="Sanka R."/>
            <person name="Adams M."/>
            <person name="Lau E."/>
            <person name="Sam S."/>
            <person name="Sreng N."/>
            <person name="Him V."/>
            <person name="Kerleguer A."/>
            <person name="Cheng S."/>
        </authorList>
    </citation>
    <scope>NUCLEOTIDE SEQUENCE [LARGE SCALE GENOMIC DNA]</scope>
    <source>
        <strain evidence="2">E861</strain>
    </source>
</reference>
<dbReference type="AlphaFoldDB" id="A0A1A2Z5B0"/>
<gene>
    <name evidence="1" type="ORF">A5707_01565</name>
</gene>
<name>A0A1A2Z5B0_9MYCO</name>
<dbReference type="Proteomes" id="UP000093592">
    <property type="component" value="Unassembled WGS sequence"/>
</dbReference>
<evidence type="ECO:0000313" key="1">
    <source>
        <dbReference type="EMBL" id="OBI45734.1"/>
    </source>
</evidence>